<protein>
    <submittedName>
        <fullName evidence="1">Uncharacterized protein</fullName>
    </submittedName>
</protein>
<name>A0A5C4LUE2_9PSEU</name>
<sequence length="190" mass="21477">MNLLVARRREPRDMLTSIFPESAWAMHRARNLACAALDAAGRQKSAVPGEAVALVRNLPGMGATLTAEFQRKRSEGKRHQQAQIALAHRRINVLHATPRTRRPCPWSSGMIGVCRLRRLGSPSRRIDNEPDSIREFSAEHGRAIKSGPASKPFYRRRRHHQTVIALARRRINLCALLRNPHRHNMTAAAR</sequence>
<dbReference type="OrthoDB" id="3188901at2"/>
<gene>
    <name evidence="1" type="ORF">FG385_29160</name>
</gene>
<proteinExistence type="predicted"/>
<evidence type="ECO:0000313" key="2">
    <source>
        <dbReference type="Proteomes" id="UP000305546"/>
    </source>
</evidence>
<accession>A0A5C4LUE2</accession>
<reference evidence="1 2" key="1">
    <citation type="submission" date="2019-06" db="EMBL/GenBank/DDBJ databases">
        <title>Amycolatopsis alkalitolerans sp. nov., isolated from Gastrodia elata Blume.</title>
        <authorList>
            <person name="Narsing Rao M.P."/>
            <person name="Li W.J."/>
        </authorList>
    </citation>
    <scope>NUCLEOTIDE SEQUENCE [LARGE SCALE GENOMIC DNA]</scope>
    <source>
        <strain evidence="1 2">SYSUP0005</strain>
    </source>
</reference>
<comment type="caution">
    <text evidence="1">The sequence shown here is derived from an EMBL/GenBank/DDBJ whole genome shotgun (WGS) entry which is preliminary data.</text>
</comment>
<keyword evidence="2" id="KW-1185">Reference proteome</keyword>
<evidence type="ECO:0000313" key="1">
    <source>
        <dbReference type="EMBL" id="TNC21060.1"/>
    </source>
</evidence>
<dbReference type="Proteomes" id="UP000305546">
    <property type="component" value="Unassembled WGS sequence"/>
</dbReference>
<dbReference type="EMBL" id="VDFW01000037">
    <property type="protein sequence ID" value="TNC21060.1"/>
    <property type="molecule type" value="Genomic_DNA"/>
</dbReference>
<organism evidence="1 2">
    <name type="scientific">Amycolatopsis alkalitolerans</name>
    <dbReference type="NCBI Taxonomy" id="2547244"/>
    <lineage>
        <taxon>Bacteria</taxon>
        <taxon>Bacillati</taxon>
        <taxon>Actinomycetota</taxon>
        <taxon>Actinomycetes</taxon>
        <taxon>Pseudonocardiales</taxon>
        <taxon>Pseudonocardiaceae</taxon>
        <taxon>Amycolatopsis</taxon>
    </lineage>
</organism>
<dbReference type="RefSeq" id="WP_139100015.1">
    <property type="nucleotide sequence ID" value="NZ_VDFW01000037.1"/>
</dbReference>
<dbReference type="AlphaFoldDB" id="A0A5C4LUE2"/>